<evidence type="ECO:0000256" key="1">
    <source>
        <dbReference type="SAM" id="MobiDB-lite"/>
    </source>
</evidence>
<feature type="region of interest" description="Disordered" evidence="1">
    <location>
        <begin position="26"/>
        <end position="88"/>
    </location>
</feature>
<feature type="compositionally biased region" description="Low complexity" evidence="1">
    <location>
        <begin position="31"/>
        <end position="73"/>
    </location>
</feature>
<evidence type="ECO:0000313" key="4">
    <source>
        <dbReference type="EMBL" id="SNC65381.1"/>
    </source>
</evidence>
<dbReference type="InterPro" id="IPR043968">
    <property type="entry name" value="SGNH"/>
</dbReference>
<dbReference type="AlphaFoldDB" id="A0A212THS3"/>
<accession>A0A212THS3</accession>
<gene>
    <name evidence="4" type="ORF">SAMN05445756_1314</name>
</gene>
<evidence type="ECO:0000259" key="3">
    <source>
        <dbReference type="Pfam" id="PF19040"/>
    </source>
</evidence>
<keyword evidence="2" id="KW-0732">Signal</keyword>
<sequence length="331" mass="34055">MRRLLPVLPALPVLLLAALAGCGTPAPQEGTATSTGSAAPSSSAATPSRTSATARSSSAATRPSAAASLTPAPEDAAGDVPRTYDEGCQVDQDSATPVECTLGDPAGSTTVALVGDSKALQWSPAVDRWARERGYRVVSHTKSACSFSAALQQADGREYTSCREWNREVARRLRSDPPDVLVLSGLRSTALPSTSRPGGESSGATQAALVDGYLENLRPLVDAGTRVVALADTPQPGEQVPECVAAHRDDPSACDFPAAPGLGTPALQEVVDRLAGATLVDLGDELCPDGTCRVVDDGILTYRKGSHVTATWVEHVAPVLGERLDAALAPG</sequence>
<evidence type="ECO:0000256" key="2">
    <source>
        <dbReference type="SAM" id="SignalP"/>
    </source>
</evidence>
<dbReference type="PROSITE" id="PS51257">
    <property type="entry name" value="PROKAR_LIPOPROTEIN"/>
    <property type="match status" value="1"/>
</dbReference>
<evidence type="ECO:0000313" key="5">
    <source>
        <dbReference type="Proteomes" id="UP000198122"/>
    </source>
</evidence>
<feature type="chain" id="PRO_5038467667" description="SGNH domain-containing protein" evidence="2">
    <location>
        <begin position="21"/>
        <end position="331"/>
    </location>
</feature>
<organism evidence="4 5">
    <name type="scientific">Kytococcus aerolatus</name>
    <dbReference type="NCBI Taxonomy" id="592308"/>
    <lineage>
        <taxon>Bacteria</taxon>
        <taxon>Bacillati</taxon>
        <taxon>Actinomycetota</taxon>
        <taxon>Actinomycetes</taxon>
        <taxon>Micrococcales</taxon>
        <taxon>Kytococcaceae</taxon>
        <taxon>Kytococcus</taxon>
    </lineage>
</organism>
<dbReference type="EMBL" id="FYEZ01000001">
    <property type="protein sequence ID" value="SNC65381.1"/>
    <property type="molecule type" value="Genomic_DNA"/>
</dbReference>
<feature type="domain" description="SGNH" evidence="3">
    <location>
        <begin position="88"/>
        <end position="320"/>
    </location>
</feature>
<reference evidence="4 5" key="1">
    <citation type="submission" date="2017-06" db="EMBL/GenBank/DDBJ databases">
        <authorList>
            <person name="Kim H.J."/>
            <person name="Triplett B.A."/>
        </authorList>
    </citation>
    <scope>NUCLEOTIDE SEQUENCE [LARGE SCALE GENOMIC DNA]</scope>
    <source>
        <strain evidence="4 5">DSM 22179</strain>
    </source>
</reference>
<dbReference type="RefSeq" id="WP_088818168.1">
    <property type="nucleotide sequence ID" value="NZ_FYEZ01000001.1"/>
</dbReference>
<proteinExistence type="predicted"/>
<dbReference type="Proteomes" id="UP000198122">
    <property type="component" value="Unassembled WGS sequence"/>
</dbReference>
<feature type="signal peptide" evidence="2">
    <location>
        <begin position="1"/>
        <end position="20"/>
    </location>
</feature>
<keyword evidence="5" id="KW-1185">Reference proteome</keyword>
<dbReference type="OrthoDB" id="3404679at2"/>
<name>A0A212THS3_9MICO</name>
<protein>
    <recommendedName>
        <fullName evidence="3">SGNH domain-containing protein</fullName>
    </recommendedName>
</protein>
<dbReference type="Pfam" id="PF19040">
    <property type="entry name" value="SGNH"/>
    <property type="match status" value="1"/>
</dbReference>